<organism evidence="2 3">
    <name type="scientific">Thiorhodovibrio winogradskyi</name>
    <dbReference type="NCBI Taxonomy" id="77007"/>
    <lineage>
        <taxon>Bacteria</taxon>
        <taxon>Pseudomonadati</taxon>
        <taxon>Pseudomonadota</taxon>
        <taxon>Gammaproteobacteria</taxon>
        <taxon>Chromatiales</taxon>
        <taxon>Chromatiaceae</taxon>
        <taxon>Thiorhodovibrio</taxon>
    </lineage>
</organism>
<evidence type="ECO:0000313" key="3">
    <source>
        <dbReference type="Proteomes" id="UP001432180"/>
    </source>
</evidence>
<dbReference type="EMBL" id="CP121472">
    <property type="protein sequence ID" value="WPL15628.1"/>
    <property type="molecule type" value="Genomic_DNA"/>
</dbReference>
<evidence type="ECO:0000256" key="1">
    <source>
        <dbReference type="SAM" id="Phobius"/>
    </source>
</evidence>
<proteinExistence type="predicted"/>
<keyword evidence="1" id="KW-0812">Transmembrane</keyword>
<keyword evidence="1" id="KW-0472">Membrane</keyword>
<evidence type="ECO:0000313" key="2">
    <source>
        <dbReference type="EMBL" id="WPL15628.1"/>
    </source>
</evidence>
<keyword evidence="1" id="KW-1133">Transmembrane helix</keyword>
<name>A0ABZ0S5U1_9GAMM</name>
<dbReference type="Proteomes" id="UP001432180">
    <property type="component" value="Chromosome"/>
</dbReference>
<keyword evidence="3" id="KW-1185">Reference proteome</keyword>
<protein>
    <submittedName>
        <fullName evidence="2">Uncharacterized protein</fullName>
    </submittedName>
</protein>
<sequence length="34" mass="3628">MKAIAVIRQLTFGEIVSIAVVAMVPVLLLYALLA</sequence>
<accession>A0ABZ0S5U1</accession>
<reference evidence="2 3" key="1">
    <citation type="journal article" date="2023" name="Microorganisms">
        <title>Thiorhodovibrio frisius and Trv. litoralis spp. nov., Two Novel Members from a Clade of Fastidious Purple Sulfur Bacteria That Exhibit Unique Red-Shifted Light-Harvesting Capabilities.</title>
        <authorList>
            <person name="Methner A."/>
            <person name="Kuzyk S.B."/>
            <person name="Petersen J."/>
            <person name="Bauer S."/>
            <person name="Brinkmann H."/>
            <person name="Sichau K."/>
            <person name="Wanner G."/>
            <person name="Wolf J."/>
            <person name="Neumann-Schaal M."/>
            <person name="Henke P."/>
            <person name="Tank M."/>
            <person name="Sproer C."/>
            <person name="Bunk B."/>
            <person name="Overmann J."/>
        </authorList>
    </citation>
    <scope>NUCLEOTIDE SEQUENCE [LARGE SCALE GENOMIC DNA]</scope>
    <source>
        <strain evidence="2 3">DSM 6702</strain>
    </source>
</reference>
<gene>
    <name evidence="2" type="ORF">Thiowin_00534</name>
</gene>
<feature type="transmembrane region" description="Helical" evidence="1">
    <location>
        <begin position="12"/>
        <end position="33"/>
    </location>
</feature>